<gene>
    <name evidence="5" type="ORF">SCHPADRAFT_933452</name>
</gene>
<feature type="domain" description="Glycoside hydrolase family 3 N-terminal" evidence="4">
    <location>
        <begin position="24"/>
        <end position="342"/>
    </location>
</feature>
<evidence type="ECO:0000256" key="2">
    <source>
        <dbReference type="ARBA" id="ARBA00022801"/>
    </source>
</evidence>
<dbReference type="InParanoid" id="A0A0H2R331"/>
<evidence type="ECO:0000256" key="1">
    <source>
        <dbReference type="ARBA" id="ARBA00005336"/>
    </source>
</evidence>
<sequence length="599" mass="66089">MSSLSEEDKFEIGQHFVFGFHGLEPSEDVITLIREYKIGNIILMKRNIQNFNQVRKLVHSLQTIAKEAGHRHPLLIGIDQENGHVSPFSNPNGEAGTQFPGATTVTSIWEYGVAERIARATANELKMAGINWVFSPVADVNSNSNNSVIGARSYGKDPNRVAGAASMVARGLSQAGRGVAACAKHFPGQGDTQIGSHLALPVVNKTYDDLGKTELVPFRRLDVDSIMIGHISLPALRVFPSDETDICPASLSKVAITHLLRYRLSFNGVVVTDCLEKKAISDTAYGPGIERGAVLALQAGADIAMACHTFDSQVGSIKAVYASVGAGELSMADMRVSGERVAWMKTKYAREWEINANKFEWVTEKEWKELKQENRLLSLRMYAAAMTWALPDNPHPIPRELIDDTRRSDIRSKFKPLDHWSIATIYTPAKEIIDLAIDDPSSDALDMNDGVQDVGILRKEGGVERNMAGESYIAFGNAIARRAGRFNVAGQFVYSASNYASTRLLFEKVVIVCLRNAHQPSGAWQIKFLKRVLLYAPKSTRILVVVTYGQYDLSGQDADTRFVVEMLKERGEPVLYAFEFTKEALEAAADALYGCKDWL</sequence>
<dbReference type="Proteomes" id="UP000053477">
    <property type="component" value="Unassembled WGS sequence"/>
</dbReference>
<dbReference type="GO" id="GO:0005975">
    <property type="term" value="P:carbohydrate metabolic process"/>
    <property type="evidence" value="ECO:0007669"/>
    <property type="project" value="InterPro"/>
</dbReference>
<dbReference type="SUPFAM" id="SSF51445">
    <property type="entry name" value="(Trans)glycosidases"/>
    <property type="match status" value="1"/>
</dbReference>
<dbReference type="InterPro" id="IPR017853">
    <property type="entry name" value="GH"/>
</dbReference>
<dbReference type="Gene3D" id="3.20.20.300">
    <property type="entry name" value="Glycoside hydrolase, family 3, N-terminal domain"/>
    <property type="match status" value="1"/>
</dbReference>
<name>A0A0H2R331_9AGAM</name>
<dbReference type="EMBL" id="KQ086270">
    <property type="protein sequence ID" value="KLO05752.1"/>
    <property type="molecule type" value="Genomic_DNA"/>
</dbReference>
<dbReference type="InterPro" id="IPR036962">
    <property type="entry name" value="Glyco_hydro_3_N_sf"/>
</dbReference>
<evidence type="ECO:0000259" key="4">
    <source>
        <dbReference type="Pfam" id="PF00933"/>
    </source>
</evidence>
<reference evidence="5 6" key="1">
    <citation type="submission" date="2015-04" db="EMBL/GenBank/DDBJ databases">
        <title>Complete genome sequence of Schizopora paradoxa KUC8140, a cosmopolitan wood degrader in East Asia.</title>
        <authorList>
            <consortium name="DOE Joint Genome Institute"/>
            <person name="Min B."/>
            <person name="Park H."/>
            <person name="Jang Y."/>
            <person name="Kim J.-J."/>
            <person name="Kim K.H."/>
            <person name="Pangilinan J."/>
            <person name="Lipzen A."/>
            <person name="Riley R."/>
            <person name="Grigoriev I.V."/>
            <person name="Spatafora J.W."/>
            <person name="Choi I.-G."/>
        </authorList>
    </citation>
    <scope>NUCLEOTIDE SEQUENCE [LARGE SCALE GENOMIC DNA]</scope>
    <source>
        <strain evidence="5 6">KUC8140</strain>
    </source>
</reference>
<proteinExistence type="inferred from homology"/>
<dbReference type="PANTHER" id="PTHR30480">
    <property type="entry name" value="BETA-HEXOSAMINIDASE-RELATED"/>
    <property type="match status" value="1"/>
</dbReference>
<organism evidence="5 6">
    <name type="scientific">Schizopora paradoxa</name>
    <dbReference type="NCBI Taxonomy" id="27342"/>
    <lineage>
        <taxon>Eukaryota</taxon>
        <taxon>Fungi</taxon>
        <taxon>Dikarya</taxon>
        <taxon>Basidiomycota</taxon>
        <taxon>Agaricomycotina</taxon>
        <taxon>Agaricomycetes</taxon>
        <taxon>Hymenochaetales</taxon>
        <taxon>Schizoporaceae</taxon>
        <taxon>Schizopora</taxon>
    </lineage>
</organism>
<protein>
    <submittedName>
        <fullName evidence="5">Glycoside hydrolase</fullName>
    </submittedName>
</protein>
<dbReference type="AlphaFoldDB" id="A0A0H2R331"/>
<dbReference type="GO" id="GO:0004553">
    <property type="term" value="F:hydrolase activity, hydrolyzing O-glycosyl compounds"/>
    <property type="evidence" value="ECO:0007669"/>
    <property type="project" value="InterPro"/>
</dbReference>
<dbReference type="InterPro" id="IPR001764">
    <property type="entry name" value="Glyco_hydro_3_N"/>
</dbReference>
<dbReference type="STRING" id="27342.A0A0H2R331"/>
<keyword evidence="2 5" id="KW-0378">Hydrolase</keyword>
<keyword evidence="6" id="KW-1185">Reference proteome</keyword>
<dbReference type="GO" id="GO:0009254">
    <property type="term" value="P:peptidoglycan turnover"/>
    <property type="evidence" value="ECO:0007669"/>
    <property type="project" value="TreeGrafter"/>
</dbReference>
<dbReference type="OrthoDB" id="4215304at2759"/>
<evidence type="ECO:0000313" key="6">
    <source>
        <dbReference type="Proteomes" id="UP000053477"/>
    </source>
</evidence>
<accession>A0A0H2R331</accession>
<dbReference type="PANTHER" id="PTHR30480:SF8">
    <property type="entry name" value="PUTATIVE (AFU_ORTHOLOGUE AFUA_8G04060)-RELATED"/>
    <property type="match status" value="1"/>
</dbReference>
<evidence type="ECO:0000313" key="5">
    <source>
        <dbReference type="EMBL" id="KLO05752.1"/>
    </source>
</evidence>
<evidence type="ECO:0000256" key="3">
    <source>
        <dbReference type="ARBA" id="ARBA00023295"/>
    </source>
</evidence>
<dbReference type="InterPro" id="IPR050226">
    <property type="entry name" value="NagZ_Beta-hexosaminidase"/>
</dbReference>
<comment type="similarity">
    <text evidence="1">Belongs to the glycosyl hydrolase 3 family.</text>
</comment>
<keyword evidence="3" id="KW-0326">Glycosidase</keyword>
<dbReference type="Pfam" id="PF00933">
    <property type="entry name" value="Glyco_hydro_3"/>
    <property type="match status" value="1"/>
</dbReference>